<evidence type="ECO:0000256" key="1">
    <source>
        <dbReference type="SAM" id="Phobius"/>
    </source>
</evidence>
<gene>
    <name evidence="2" type="ORF">OO7_11009</name>
</gene>
<feature type="transmembrane region" description="Helical" evidence="1">
    <location>
        <begin position="6"/>
        <end position="25"/>
    </location>
</feature>
<sequence length="127" mass="13767">MDKKGALPIILIVIAVVAGILFYVFSVTDSKIVAIAESEVSKTLNDPYSAKFSGVVVKRNSNEKLSDFYRVCGFVNSKNLYGAYTGNKPFIMSVIATGSETIRVVDGTMRIGVDSFTDEVIIALCNE</sequence>
<dbReference type="EMBL" id="AKKN01000010">
    <property type="protein sequence ID" value="EKT55508.1"/>
    <property type="molecule type" value="Genomic_DNA"/>
</dbReference>
<protein>
    <submittedName>
        <fullName evidence="2">Uncharacterized protein</fullName>
    </submittedName>
</protein>
<organism evidence="2 3">
    <name type="scientific">Providencia sneebia DSM 19967</name>
    <dbReference type="NCBI Taxonomy" id="1141660"/>
    <lineage>
        <taxon>Bacteria</taxon>
        <taxon>Pseudomonadati</taxon>
        <taxon>Pseudomonadota</taxon>
        <taxon>Gammaproteobacteria</taxon>
        <taxon>Enterobacterales</taxon>
        <taxon>Morganellaceae</taxon>
        <taxon>Providencia</taxon>
    </lineage>
</organism>
<keyword evidence="1" id="KW-1133">Transmembrane helix</keyword>
<dbReference type="OrthoDB" id="9157170at2"/>
<dbReference type="Proteomes" id="UP000010290">
    <property type="component" value="Chromosome"/>
</dbReference>
<dbReference type="AlphaFoldDB" id="K8W4J6"/>
<dbReference type="HOGENOM" id="CLU_1968596_0_0_6"/>
<keyword evidence="3" id="KW-1185">Reference proteome</keyword>
<keyword evidence="1" id="KW-0472">Membrane</keyword>
<keyword evidence="1" id="KW-0812">Transmembrane</keyword>
<reference evidence="2 3" key="1">
    <citation type="journal article" date="2012" name="BMC Genomics">
        <title>Comparative genomics of bacteria in the genus Providencia isolated from wild Drosophila melanogaster.</title>
        <authorList>
            <person name="Galac M.R."/>
            <person name="Lazzaro B.P."/>
        </authorList>
    </citation>
    <scope>NUCLEOTIDE SEQUENCE [LARGE SCALE GENOMIC DNA]</scope>
    <source>
        <strain evidence="2 3">DSM 19967</strain>
    </source>
</reference>
<proteinExistence type="predicted"/>
<evidence type="ECO:0000313" key="3">
    <source>
        <dbReference type="Proteomes" id="UP000010290"/>
    </source>
</evidence>
<comment type="caution">
    <text evidence="2">The sequence shown here is derived from an EMBL/GenBank/DDBJ whole genome shotgun (WGS) entry which is preliminary data.</text>
</comment>
<evidence type="ECO:0000313" key="2">
    <source>
        <dbReference type="EMBL" id="EKT55508.1"/>
    </source>
</evidence>
<name>K8W4J6_9GAMM</name>
<accession>K8W4J6</accession>
<dbReference type="RefSeq" id="WP_008916006.1">
    <property type="nucleotide sequence ID" value="NZ_CM001773.1"/>
</dbReference>